<sequence>MLHPKVVQDLHSIRFRNVGFKRKPVLYPQAERQFNRFLINAIGHNVFVISTGLGLDVYYSSTQDYSQFIKKKLWLFKPANDVVAEKHFVATLHGPEVLDYFNTVVDSLITHPQLFLSCCKKFMQYYKDAGVKTRLLQLLYSTFEAHLQELISQERSPYTGRIKKMLNESEISEFKYFDEVDRLAYQSKNARNFN</sequence>
<dbReference type="AlphaFoldDB" id="A0A1M5YNW0"/>
<reference evidence="1 4" key="3">
    <citation type="submission" date="2018-07" db="EMBL/GenBank/DDBJ databases">
        <title>Leeuwenhoekiella genomics.</title>
        <authorList>
            <person name="Tahon G."/>
            <person name="Willems A."/>
        </authorList>
    </citation>
    <scope>NUCLEOTIDE SEQUENCE [LARGE SCALE GENOMIC DNA]</scope>
    <source>
        <strain evidence="1 4">LMG 24856</strain>
    </source>
</reference>
<keyword evidence="4" id="KW-1185">Reference proteome</keyword>
<evidence type="ECO:0000313" key="3">
    <source>
        <dbReference type="Proteomes" id="UP000184240"/>
    </source>
</evidence>
<reference evidence="3" key="2">
    <citation type="submission" date="2016-11" db="EMBL/GenBank/DDBJ databases">
        <authorList>
            <person name="Varghese N."/>
            <person name="Submissions S."/>
        </authorList>
    </citation>
    <scope>NUCLEOTIDE SEQUENCE [LARGE SCALE GENOMIC DNA]</scope>
    <source>
        <strain evidence="3">DSM 19859</strain>
    </source>
</reference>
<evidence type="ECO:0000313" key="2">
    <source>
        <dbReference type="EMBL" id="SHI13578.1"/>
    </source>
</evidence>
<dbReference type="Proteomes" id="UP000290037">
    <property type="component" value="Unassembled WGS sequence"/>
</dbReference>
<accession>A0A1M5YNW0</accession>
<organism evidence="2 3">
    <name type="scientific">Leeuwenhoekiella palythoae</name>
    <dbReference type="NCBI Taxonomy" id="573501"/>
    <lineage>
        <taxon>Bacteria</taxon>
        <taxon>Pseudomonadati</taxon>
        <taxon>Bacteroidota</taxon>
        <taxon>Flavobacteriia</taxon>
        <taxon>Flavobacteriales</taxon>
        <taxon>Flavobacteriaceae</taxon>
        <taxon>Leeuwenhoekiella</taxon>
    </lineage>
</organism>
<reference evidence="2" key="1">
    <citation type="submission" date="2016-11" db="EMBL/GenBank/DDBJ databases">
        <authorList>
            <person name="Jaros S."/>
            <person name="Januszkiewicz K."/>
            <person name="Wedrychowicz H."/>
        </authorList>
    </citation>
    <scope>NUCLEOTIDE SEQUENCE [LARGE SCALE GENOMIC DNA]</scope>
    <source>
        <strain evidence="2">DSM 19859</strain>
    </source>
</reference>
<protein>
    <submittedName>
        <fullName evidence="2">Uncharacterized protein</fullName>
    </submittedName>
</protein>
<dbReference type="STRING" id="573501.SAMN04487999_2174"/>
<dbReference type="Proteomes" id="UP000184240">
    <property type="component" value="Unassembled WGS sequence"/>
</dbReference>
<dbReference type="EMBL" id="FQXT01000004">
    <property type="protein sequence ID" value="SHI13578.1"/>
    <property type="molecule type" value="Genomic_DNA"/>
</dbReference>
<dbReference type="EMBL" id="QOVN01000003">
    <property type="protein sequence ID" value="RXG29352.1"/>
    <property type="molecule type" value="Genomic_DNA"/>
</dbReference>
<dbReference type="OrthoDB" id="1450004at2"/>
<dbReference type="RefSeq" id="WP_072982999.1">
    <property type="nucleotide sequence ID" value="NZ_FQXT01000004.1"/>
</dbReference>
<proteinExistence type="predicted"/>
<evidence type="ECO:0000313" key="4">
    <source>
        <dbReference type="Proteomes" id="UP000290037"/>
    </source>
</evidence>
<gene>
    <name evidence="1" type="ORF">DSM01_1450</name>
    <name evidence="2" type="ORF">SAMN04487999_2174</name>
</gene>
<name>A0A1M5YNW0_9FLAO</name>
<evidence type="ECO:0000313" key="1">
    <source>
        <dbReference type="EMBL" id="RXG29352.1"/>
    </source>
</evidence>